<comment type="cofactor">
    <cofactor evidence="2">
        <name>pyridoxal 5'-phosphate</name>
        <dbReference type="ChEBI" id="CHEBI:597326"/>
    </cofactor>
</comment>
<dbReference type="CDD" id="cd01562">
    <property type="entry name" value="Thr-dehyd"/>
    <property type="match status" value="1"/>
</dbReference>
<comment type="function">
    <text evidence="7">Catalyzes the anaerobic formation of alpha-ketobutyrate and ammonia from threonine in a two-step reaction. The first step involved a dehydration of threonine and a production of enamine intermediates (aminocrotonate), which tautomerizes to its imine form (iminobutyrate). Both intermediates are unstable and short-lived. The second step is the nonenzymatic hydrolysis of the enamine/imine intermediates to form 2-ketobutyrate and free ammonia. In the low water environment of the cell, the second step is accelerated by RidA.</text>
</comment>
<reference evidence="10" key="1">
    <citation type="submission" date="2021-04" db="EMBL/GenBank/DDBJ databases">
        <title>Genome based classification of Actinospica acidithermotolerans sp. nov., an actinobacterium isolated from an Indonesian hot spring.</title>
        <authorList>
            <person name="Kusuma A.B."/>
            <person name="Putra K.E."/>
            <person name="Nafisah S."/>
            <person name="Loh J."/>
            <person name="Nouioui I."/>
            <person name="Goodfellow M."/>
        </authorList>
    </citation>
    <scope>NUCLEOTIDE SEQUENCE</scope>
    <source>
        <strain evidence="10">MGRD01-02</strain>
    </source>
</reference>
<evidence type="ECO:0000256" key="6">
    <source>
        <dbReference type="ARBA" id="ARBA00023239"/>
    </source>
</evidence>
<dbReference type="InterPro" id="IPR050147">
    <property type="entry name" value="Ser/Thr_Dehydratase"/>
</dbReference>
<keyword evidence="6" id="KW-0456">Lyase</keyword>
<proteinExistence type="inferred from homology"/>
<dbReference type="GO" id="GO:0003941">
    <property type="term" value="F:L-serine ammonia-lyase activity"/>
    <property type="evidence" value="ECO:0007669"/>
    <property type="project" value="TreeGrafter"/>
</dbReference>
<dbReference type="EMBL" id="JAGSOH010000141">
    <property type="protein sequence ID" value="MBR7830579.1"/>
    <property type="molecule type" value="Genomic_DNA"/>
</dbReference>
<name>A0A941IKG9_9ACTN</name>
<dbReference type="InterPro" id="IPR001926">
    <property type="entry name" value="TrpB-like_PALP"/>
</dbReference>
<dbReference type="AlphaFoldDB" id="A0A941IKG9"/>
<sequence>MGTPTYADLAAARNLLTDLLPPTPSWHYPVLDAAVGAEVWIKHENAQPVGAFKVRGGLTLLASFDDEQRANGVVAASTGNHAQSIAYAAAHFGAPCTIVMPENANPIKAAAVRALGARLVLEGERFDDCRLVAARIGEETGAYYVDSGDEPALIAGVGTATIELLERAPDIAALFVPVGSGTGAAGAALAAAELAPNCRVIGVQSAQAPAAHDSWRGGELVDRPNRTIIEGVSTAKPFALPQRIMRELLHDFLLVDDADIRAAQRMLLTSAHTMAEGAGAAALAGLWSVREQYAGRRVAVICSGGNASEAELADVLRA</sequence>
<comment type="caution">
    <text evidence="10">The sequence shown here is derived from an EMBL/GenBank/DDBJ whole genome shotgun (WGS) entry which is preliminary data.</text>
</comment>
<accession>A0A941IKG9</accession>
<evidence type="ECO:0000256" key="5">
    <source>
        <dbReference type="ARBA" id="ARBA00022898"/>
    </source>
</evidence>
<keyword evidence="11" id="KW-1185">Reference proteome</keyword>
<organism evidence="10 11">
    <name type="scientific">Actinospica acidithermotolerans</name>
    <dbReference type="NCBI Taxonomy" id="2828514"/>
    <lineage>
        <taxon>Bacteria</taxon>
        <taxon>Bacillati</taxon>
        <taxon>Actinomycetota</taxon>
        <taxon>Actinomycetes</taxon>
        <taxon>Catenulisporales</taxon>
        <taxon>Actinospicaceae</taxon>
        <taxon>Actinospica</taxon>
    </lineage>
</organism>
<protein>
    <recommendedName>
        <fullName evidence="4">threonine ammonia-lyase</fullName>
        <ecNumber evidence="4">4.3.1.19</ecNumber>
    </recommendedName>
    <alternativeName>
        <fullName evidence="8">Threonine deaminase</fullName>
    </alternativeName>
</protein>
<evidence type="ECO:0000256" key="3">
    <source>
        <dbReference type="ARBA" id="ARBA00010869"/>
    </source>
</evidence>
<evidence type="ECO:0000256" key="7">
    <source>
        <dbReference type="ARBA" id="ARBA00025527"/>
    </source>
</evidence>
<evidence type="ECO:0000256" key="2">
    <source>
        <dbReference type="ARBA" id="ARBA00001933"/>
    </source>
</evidence>
<dbReference type="FunFam" id="3.40.50.1100:FF:000005">
    <property type="entry name" value="Threonine dehydratase catabolic"/>
    <property type="match status" value="1"/>
</dbReference>
<dbReference type="GO" id="GO:0009097">
    <property type="term" value="P:isoleucine biosynthetic process"/>
    <property type="evidence" value="ECO:0007669"/>
    <property type="project" value="TreeGrafter"/>
</dbReference>
<evidence type="ECO:0000256" key="8">
    <source>
        <dbReference type="ARBA" id="ARBA00031427"/>
    </source>
</evidence>
<dbReference type="RefSeq" id="WP_212521704.1">
    <property type="nucleotide sequence ID" value="NZ_JAGSOH010000141.1"/>
</dbReference>
<keyword evidence="5" id="KW-0663">Pyridoxal phosphate</keyword>
<evidence type="ECO:0000313" key="10">
    <source>
        <dbReference type="EMBL" id="MBR7830579.1"/>
    </source>
</evidence>
<comment type="catalytic activity">
    <reaction evidence="1">
        <text>L-threonine = 2-oxobutanoate + NH4(+)</text>
        <dbReference type="Rhea" id="RHEA:22108"/>
        <dbReference type="ChEBI" id="CHEBI:16763"/>
        <dbReference type="ChEBI" id="CHEBI:28938"/>
        <dbReference type="ChEBI" id="CHEBI:57926"/>
        <dbReference type="EC" id="4.3.1.19"/>
    </reaction>
</comment>
<gene>
    <name evidence="10" type="ORF">KDK95_30035</name>
</gene>
<dbReference type="PANTHER" id="PTHR48078:SF7">
    <property type="entry name" value="BLL6502 PROTEIN"/>
    <property type="match status" value="1"/>
</dbReference>
<dbReference type="SUPFAM" id="SSF53686">
    <property type="entry name" value="Tryptophan synthase beta subunit-like PLP-dependent enzymes"/>
    <property type="match status" value="1"/>
</dbReference>
<dbReference type="PANTHER" id="PTHR48078">
    <property type="entry name" value="THREONINE DEHYDRATASE, MITOCHONDRIAL-RELATED"/>
    <property type="match status" value="1"/>
</dbReference>
<dbReference type="Gene3D" id="3.40.50.1100">
    <property type="match status" value="2"/>
</dbReference>
<dbReference type="InterPro" id="IPR036052">
    <property type="entry name" value="TrpB-like_PALP_sf"/>
</dbReference>
<evidence type="ECO:0000259" key="9">
    <source>
        <dbReference type="Pfam" id="PF00291"/>
    </source>
</evidence>
<dbReference type="Proteomes" id="UP000676325">
    <property type="component" value="Unassembled WGS sequence"/>
</dbReference>
<dbReference type="GO" id="GO:0004794">
    <property type="term" value="F:threonine deaminase activity"/>
    <property type="evidence" value="ECO:0007669"/>
    <property type="project" value="UniProtKB-EC"/>
</dbReference>
<feature type="domain" description="Tryptophan synthase beta chain-like PALP" evidence="9">
    <location>
        <begin position="18"/>
        <end position="304"/>
    </location>
</feature>
<dbReference type="Pfam" id="PF00291">
    <property type="entry name" value="PALP"/>
    <property type="match status" value="1"/>
</dbReference>
<dbReference type="EC" id="4.3.1.19" evidence="4"/>
<comment type="similarity">
    <text evidence="3">Belongs to the serine/threonine dehydratase family.</text>
</comment>
<evidence type="ECO:0000256" key="1">
    <source>
        <dbReference type="ARBA" id="ARBA00001274"/>
    </source>
</evidence>
<evidence type="ECO:0000256" key="4">
    <source>
        <dbReference type="ARBA" id="ARBA00012096"/>
    </source>
</evidence>
<dbReference type="GO" id="GO:0006567">
    <property type="term" value="P:L-threonine catabolic process"/>
    <property type="evidence" value="ECO:0007669"/>
    <property type="project" value="TreeGrafter"/>
</dbReference>
<evidence type="ECO:0000313" key="11">
    <source>
        <dbReference type="Proteomes" id="UP000676325"/>
    </source>
</evidence>
<dbReference type="GO" id="GO:0006565">
    <property type="term" value="P:L-serine catabolic process"/>
    <property type="evidence" value="ECO:0007669"/>
    <property type="project" value="TreeGrafter"/>
</dbReference>